<comment type="caution">
    <text evidence="3">The sequence shown here is derived from an EMBL/GenBank/DDBJ whole genome shotgun (WGS) entry which is preliminary data.</text>
</comment>
<dbReference type="OrthoDB" id="3627727at2"/>
<dbReference type="Proteomes" id="UP000550260">
    <property type="component" value="Unassembled WGS sequence"/>
</dbReference>
<dbReference type="RefSeq" id="WP_101439960.1">
    <property type="nucleotide sequence ID" value="NZ_JACJHR010000013.1"/>
</dbReference>
<organism evidence="3 4">
    <name type="scientific">Amycolatopsis echigonensis</name>
    <dbReference type="NCBI Taxonomy" id="2576905"/>
    <lineage>
        <taxon>Bacteria</taxon>
        <taxon>Bacillati</taxon>
        <taxon>Actinomycetota</taxon>
        <taxon>Actinomycetes</taxon>
        <taxon>Pseudonocardiales</taxon>
        <taxon>Pseudonocardiaceae</taxon>
        <taxon>Amycolatopsis</taxon>
    </lineage>
</organism>
<evidence type="ECO:0000313" key="4">
    <source>
        <dbReference type="Proteomes" id="UP000233750"/>
    </source>
</evidence>
<proteinExistence type="predicted"/>
<dbReference type="AlphaFoldDB" id="A0A2N3WTK0"/>
<evidence type="ECO:0000313" key="5">
    <source>
        <dbReference type="Proteomes" id="UP000550260"/>
    </source>
</evidence>
<accession>A0A8E1VWZ9</accession>
<accession>A0A2N3WTK0</accession>
<evidence type="ECO:0000313" key="3">
    <source>
        <dbReference type="EMBL" id="PKV97207.1"/>
    </source>
</evidence>
<sequence>MTSLITDDADSHGTPASANVAVDDTVDSAAPRRGPLQRGFPQPRPAPPTVSSTLHRLSSMASLRAWEQRSTPALMHQAILNGVNARHAAEAAHLSVDEAHVRWANWAAKRLAPQYPGMAAELSVQQFLSVHAAFAAALAGEDHR</sequence>
<reference evidence="2 5" key="2">
    <citation type="submission" date="2020-08" db="EMBL/GenBank/DDBJ databases">
        <title>Amycolatopsis echigonensis JCM 21831.</title>
        <authorList>
            <person name="Tedsree N."/>
            <person name="Kuncharoen N."/>
            <person name="Likhitwitayawuid K."/>
            <person name="Tanasupawat S."/>
        </authorList>
    </citation>
    <scope>NUCLEOTIDE SEQUENCE [LARGE SCALE GENOMIC DNA]</scope>
    <source>
        <strain evidence="2 5">JCM 21831</strain>
    </source>
</reference>
<keyword evidence="4" id="KW-1185">Reference proteome</keyword>
<evidence type="ECO:0000256" key="1">
    <source>
        <dbReference type="SAM" id="MobiDB-lite"/>
    </source>
</evidence>
<evidence type="ECO:0000313" key="2">
    <source>
        <dbReference type="EMBL" id="MBB2499813.1"/>
    </source>
</evidence>
<protein>
    <submittedName>
        <fullName evidence="3">Uncharacterized protein</fullName>
    </submittedName>
</protein>
<name>A0A2N3WTK0_9PSEU</name>
<dbReference type="Proteomes" id="UP000233750">
    <property type="component" value="Unassembled WGS sequence"/>
</dbReference>
<gene>
    <name evidence="3" type="ORF">ATK30_8180</name>
    <name evidence="2" type="ORF">H5411_11840</name>
</gene>
<dbReference type="EMBL" id="PJMY01000003">
    <property type="protein sequence ID" value="PKV97207.1"/>
    <property type="molecule type" value="Genomic_DNA"/>
</dbReference>
<dbReference type="EMBL" id="JACJHR010000013">
    <property type="protein sequence ID" value="MBB2499813.1"/>
    <property type="molecule type" value="Genomic_DNA"/>
</dbReference>
<reference evidence="3 4" key="1">
    <citation type="submission" date="2017-12" db="EMBL/GenBank/DDBJ databases">
        <title>Sequencing the genomes of 1000 Actinobacteria strains.</title>
        <authorList>
            <person name="Klenk H.-P."/>
        </authorList>
    </citation>
    <scope>NUCLEOTIDE SEQUENCE [LARGE SCALE GENOMIC DNA]</scope>
    <source>
        <strain evidence="3 4">DSM 45165</strain>
    </source>
</reference>
<feature type="region of interest" description="Disordered" evidence="1">
    <location>
        <begin position="1"/>
        <end position="54"/>
    </location>
</feature>